<protein>
    <submittedName>
        <fullName evidence="1">(northern house mosquito) hypothetical protein</fullName>
    </submittedName>
</protein>
<dbReference type="EMBL" id="HBUE01220341">
    <property type="protein sequence ID" value="CAG6539284.1"/>
    <property type="molecule type" value="Transcribed_RNA"/>
</dbReference>
<sequence length="102" mass="11196">MFDIAEPRSCSETSAASCTQTGNGSRKMASISSSCCLNFSMSPSGTTSIAGTTSVWLDYLKALQEVTCEEPAVLKMAQLVHFLYENDRRNRKRTFVIVGMNE</sequence>
<evidence type="ECO:0000313" key="1">
    <source>
        <dbReference type="EMBL" id="CAG6591313.1"/>
    </source>
</evidence>
<dbReference type="EMBL" id="HBUE01220342">
    <property type="protein sequence ID" value="CAG6539285.1"/>
    <property type="molecule type" value="Transcribed_RNA"/>
</dbReference>
<name>A0A8D8KJN9_CULPI</name>
<dbReference type="EMBL" id="HBUE01326948">
    <property type="protein sequence ID" value="CAG6591311.1"/>
    <property type="molecule type" value="Transcribed_RNA"/>
</dbReference>
<accession>A0A8D8KJN9</accession>
<organism evidence="1">
    <name type="scientific">Culex pipiens</name>
    <name type="common">House mosquito</name>
    <dbReference type="NCBI Taxonomy" id="7175"/>
    <lineage>
        <taxon>Eukaryota</taxon>
        <taxon>Metazoa</taxon>
        <taxon>Ecdysozoa</taxon>
        <taxon>Arthropoda</taxon>
        <taxon>Hexapoda</taxon>
        <taxon>Insecta</taxon>
        <taxon>Pterygota</taxon>
        <taxon>Neoptera</taxon>
        <taxon>Endopterygota</taxon>
        <taxon>Diptera</taxon>
        <taxon>Nematocera</taxon>
        <taxon>Culicoidea</taxon>
        <taxon>Culicidae</taxon>
        <taxon>Culicinae</taxon>
        <taxon>Culicini</taxon>
        <taxon>Culex</taxon>
        <taxon>Culex</taxon>
    </lineage>
</organism>
<dbReference type="EMBL" id="HBUE01326951">
    <property type="protein sequence ID" value="CAG6591313.1"/>
    <property type="molecule type" value="Transcribed_RNA"/>
</dbReference>
<dbReference type="EMBL" id="HBUE01326950">
    <property type="protein sequence ID" value="CAG6591312.1"/>
    <property type="molecule type" value="Transcribed_RNA"/>
</dbReference>
<dbReference type="EMBL" id="HBUE01220339">
    <property type="protein sequence ID" value="CAG6539283.1"/>
    <property type="molecule type" value="Transcribed_RNA"/>
</dbReference>
<reference evidence="1" key="1">
    <citation type="submission" date="2021-05" db="EMBL/GenBank/DDBJ databases">
        <authorList>
            <person name="Alioto T."/>
            <person name="Alioto T."/>
            <person name="Gomez Garrido J."/>
        </authorList>
    </citation>
    <scope>NUCLEOTIDE SEQUENCE</scope>
</reference>
<dbReference type="EMBL" id="HBUE01078946">
    <property type="protein sequence ID" value="CAG6476628.1"/>
    <property type="molecule type" value="Transcribed_RNA"/>
</dbReference>
<dbReference type="AlphaFoldDB" id="A0A8D8KJN9"/>
<proteinExistence type="predicted"/>